<dbReference type="EMBL" id="FCOJ02000034">
    <property type="protein sequence ID" value="SAK72769.1"/>
    <property type="molecule type" value="Genomic_DNA"/>
</dbReference>
<gene>
    <name evidence="7" type="ORF">AWB82_04475</name>
</gene>
<dbReference type="Pfam" id="PF00392">
    <property type="entry name" value="GntR"/>
    <property type="match status" value="1"/>
</dbReference>
<dbReference type="InterPro" id="IPR036388">
    <property type="entry name" value="WH-like_DNA-bd_sf"/>
</dbReference>
<comment type="similarity">
    <text evidence="1">In the C-terminal section; belongs to the class-I pyridoxal-phosphate-dependent aminotransferase family.</text>
</comment>
<dbReference type="CDD" id="cd07377">
    <property type="entry name" value="WHTH_GntR"/>
    <property type="match status" value="1"/>
</dbReference>
<name>A0A158BRP0_9BURK</name>
<keyword evidence="8" id="KW-1185">Reference proteome</keyword>
<keyword evidence="3" id="KW-0805">Transcription regulation</keyword>
<dbReference type="InterPro" id="IPR004839">
    <property type="entry name" value="Aminotransferase_I/II_large"/>
</dbReference>
<keyword evidence="5" id="KW-0804">Transcription</keyword>
<proteinExistence type="inferred from homology"/>
<dbReference type="Gene3D" id="1.10.10.10">
    <property type="entry name" value="Winged helix-like DNA-binding domain superfamily/Winged helix DNA-binding domain"/>
    <property type="match status" value="1"/>
</dbReference>
<dbReference type="CDD" id="cd00609">
    <property type="entry name" value="AAT_like"/>
    <property type="match status" value="1"/>
</dbReference>
<dbReference type="GO" id="GO:0030170">
    <property type="term" value="F:pyridoxal phosphate binding"/>
    <property type="evidence" value="ECO:0007669"/>
    <property type="project" value="InterPro"/>
</dbReference>
<sequence>MTYPIGWQAIWSAKYNLFIPGCCLTHGNRLSAAHRLSRPHRSEFPQRRGVKRCLAAPFALMHCRRVRLYQRLCSDSVPSTVRTIEPRIPTSVCTKIVNPDFEIRLDRTAPLSLVEQIRQTISRAIESGLLAPGTRLPSWQDLAAQLGVARGTIQTAYERLADAQLVETFGAGGTRVAPRPYVAGARAVVPRLGGFMRAYEEMNAGPAIFQLGVPAFEGLPDKLFSRARSSNLLKTGHLTTLLYPDPRGEFELRREIASHLSIARSFHCHPEQVFVTSGYSSGLGLALRVLGLDGKKVWMEEPGFMVTRKGLELARLNVVLVPVDADGLNVDHGLDTAADAALVVLTPGQQAPLGPTLSLRRRLQLLEWASSTRAWIIEDDYLGELQLEGRPAPAMASLGDGKRVIHIGSFSKTVSPALRLGFVVAPTELVNNFSEVAATLAPAPSPVVQLAAAQFMREGHYIRRVRRLKRLYTAQRDGLCGQLRMYDAEWINAGLAVLLRLPEGASDVRIVREAMTAGMAPSPLSMWFGNPSWTVSGLLLGVATAPERYLAASCRRLFEIIDQYRQ</sequence>
<dbReference type="AlphaFoldDB" id="A0A158BRP0"/>
<dbReference type="GO" id="GO:0003700">
    <property type="term" value="F:DNA-binding transcription factor activity"/>
    <property type="evidence" value="ECO:0007669"/>
    <property type="project" value="InterPro"/>
</dbReference>
<dbReference type="InterPro" id="IPR015421">
    <property type="entry name" value="PyrdxlP-dep_Trfase_major"/>
</dbReference>
<dbReference type="Proteomes" id="UP000054596">
    <property type="component" value="Unassembled WGS sequence"/>
</dbReference>
<evidence type="ECO:0000256" key="4">
    <source>
        <dbReference type="ARBA" id="ARBA00023125"/>
    </source>
</evidence>
<organism evidence="7 8">
    <name type="scientific">Caballeronia glebae</name>
    <dbReference type="NCBI Taxonomy" id="1777143"/>
    <lineage>
        <taxon>Bacteria</taxon>
        <taxon>Pseudomonadati</taxon>
        <taxon>Pseudomonadota</taxon>
        <taxon>Betaproteobacteria</taxon>
        <taxon>Burkholderiales</taxon>
        <taxon>Burkholderiaceae</taxon>
        <taxon>Caballeronia</taxon>
    </lineage>
</organism>
<evidence type="ECO:0000259" key="6">
    <source>
        <dbReference type="PROSITE" id="PS50949"/>
    </source>
</evidence>
<evidence type="ECO:0000256" key="5">
    <source>
        <dbReference type="ARBA" id="ARBA00023163"/>
    </source>
</evidence>
<dbReference type="InterPro" id="IPR000524">
    <property type="entry name" value="Tscrpt_reg_HTH_GntR"/>
</dbReference>
<evidence type="ECO:0000256" key="1">
    <source>
        <dbReference type="ARBA" id="ARBA00005384"/>
    </source>
</evidence>
<dbReference type="SUPFAM" id="SSF53383">
    <property type="entry name" value="PLP-dependent transferases"/>
    <property type="match status" value="1"/>
</dbReference>
<comment type="caution">
    <text evidence="7">The sequence shown here is derived from an EMBL/GenBank/DDBJ whole genome shotgun (WGS) entry which is preliminary data.</text>
</comment>
<dbReference type="InterPro" id="IPR036390">
    <property type="entry name" value="WH_DNA-bd_sf"/>
</dbReference>
<dbReference type="PANTHER" id="PTHR46577:SF1">
    <property type="entry name" value="HTH-TYPE TRANSCRIPTIONAL REGULATORY PROTEIN GABR"/>
    <property type="match status" value="1"/>
</dbReference>
<dbReference type="InterPro" id="IPR051446">
    <property type="entry name" value="HTH_trans_reg/aminotransferase"/>
</dbReference>
<feature type="domain" description="HTH gntR-type" evidence="6">
    <location>
        <begin position="111"/>
        <end position="179"/>
    </location>
</feature>
<protein>
    <submittedName>
        <fullName evidence="7">Transcriptional regulator</fullName>
    </submittedName>
</protein>
<keyword evidence="4" id="KW-0238">DNA-binding</keyword>
<evidence type="ECO:0000313" key="7">
    <source>
        <dbReference type="EMBL" id="SAK72769.1"/>
    </source>
</evidence>
<dbReference type="Pfam" id="PF00155">
    <property type="entry name" value="Aminotran_1_2"/>
    <property type="match status" value="1"/>
</dbReference>
<evidence type="ECO:0000256" key="2">
    <source>
        <dbReference type="ARBA" id="ARBA00022898"/>
    </source>
</evidence>
<dbReference type="STRING" id="1777143.AWB82_04475"/>
<dbReference type="PROSITE" id="PS50949">
    <property type="entry name" value="HTH_GNTR"/>
    <property type="match status" value="1"/>
</dbReference>
<dbReference type="PANTHER" id="PTHR46577">
    <property type="entry name" value="HTH-TYPE TRANSCRIPTIONAL REGULATORY PROTEIN GABR"/>
    <property type="match status" value="1"/>
</dbReference>
<evidence type="ECO:0000313" key="8">
    <source>
        <dbReference type="Proteomes" id="UP000054596"/>
    </source>
</evidence>
<keyword evidence="2" id="KW-0663">Pyridoxal phosphate</keyword>
<evidence type="ECO:0000256" key="3">
    <source>
        <dbReference type="ARBA" id="ARBA00023015"/>
    </source>
</evidence>
<dbReference type="SMART" id="SM00345">
    <property type="entry name" value="HTH_GNTR"/>
    <property type="match status" value="1"/>
</dbReference>
<dbReference type="InterPro" id="IPR015424">
    <property type="entry name" value="PyrdxlP-dep_Trfase"/>
</dbReference>
<dbReference type="SUPFAM" id="SSF46785">
    <property type="entry name" value="Winged helix' DNA-binding domain"/>
    <property type="match status" value="1"/>
</dbReference>
<dbReference type="GO" id="GO:0003677">
    <property type="term" value="F:DNA binding"/>
    <property type="evidence" value="ECO:0007669"/>
    <property type="project" value="UniProtKB-KW"/>
</dbReference>
<dbReference type="Gene3D" id="3.40.640.10">
    <property type="entry name" value="Type I PLP-dependent aspartate aminotransferase-like (Major domain)"/>
    <property type="match status" value="1"/>
</dbReference>
<accession>A0A158BRP0</accession>
<reference evidence="7" key="1">
    <citation type="submission" date="2016-01" db="EMBL/GenBank/DDBJ databases">
        <authorList>
            <person name="Peeters C."/>
        </authorList>
    </citation>
    <scope>NUCLEOTIDE SEQUENCE [LARGE SCALE GENOMIC DNA]</scope>
    <source>
        <strain evidence="7">LMG 29325</strain>
    </source>
</reference>